<evidence type="ECO:0000256" key="4">
    <source>
        <dbReference type="ARBA" id="ARBA00022989"/>
    </source>
</evidence>
<keyword evidence="3" id="KW-0732">Signal</keyword>
<keyword evidence="9" id="KW-1185">Reference proteome</keyword>
<dbReference type="SMART" id="SM00321">
    <property type="entry name" value="WSC"/>
    <property type="match status" value="4"/>
</dbReference>
<feature type="domain" description="WSC" evidence="7">
    <location>
        <begin position="1"/>
        <end position="75"/>
    </location>
</feature>
<evidence type="ECO:0000313" key="9">
    <source>
        <dbReference type="Proteomes" id="UP000250140"/>
    </source>
</evidence>
<evidence type="ECO:0000259" key="7">
    <source>
        <dbReference type="PROSITE" id="PS51212"/>
    </source>
</evidence>
<evidence type="ECO:0000256" key="1">
    <source>
        <dbReference type="ARBA" id="ARBA00004167"/>
    </source>
</evidence>
<dbReference type="PANTHER" id="PTHR24269:SF16">
    <property type="entry name" value="PROTEIN SLG1"/>
    <property type="match status" value="1"/>
</dbReference>
<dbReference type="Pfam" id="PF01822">
    <property type="entry name" value="WSC"/>
    <property type="match status" value="4"/>
</dbReference>
<feature type="domain" description="WSC" evidence="7">
    <location>
        <begin position="349"/>
        <end position="443"/>
    </location>
</feature>
<evidence type="ECO:0000256" key="2">
    <source>
        <dbReference type="ARBA" id="ARBA00022692"/>
    </source>
</evidence>
<keyword evidence="2" id="KW-0812">Transmembrane</keyword>
<dbReference type="EMBL" id="KV751054">
    <property type="protein sequence ID" value="OCL01795.1"/>
    <property type="molecule type" value="Genomic_DNA"/>
</dbReference>
<gene>
    <name evidence="8" type="ORF">AOQ84DRAFT_425646</name>
</gene>
<dbReference type="PROSITE" id="PS51212">
    <property type="entry name" value="WSC"/>
    <property type="match status" value="4"/>
</dbReference>
<reference evidence="8 9" key="1">
    <citation type="journal article" date="2016" name="Nat. Commun.">
        <title>Ectomycorrhizal ecology is imprinted in the genome of the dominant symbiotic fungus Cenococcum geophilum.</title>
        <authorList>
            <consortium name="DOE Joint Genome Institute"/>
            <person name="Peter M."/>
            <person name="Kohler A."/>
            <person name="Ohm R.A."/>
            <person name="Kuo A."/>
            <person name="Krutzmann J."/>
            <person name="Morin E."/>
            <person name="Arend M."/>
            <person name="Barry K.W."/>
            <person name="Binder M."/>
            <person name="Choi C."/>
            <person name="Clum A."/>
            <person name="Copeland A."/>
            <person name="Grisel N."/>
            <person name="Haridas S."/>
            <person name="Kipfer T."/>
            <person name="LaButti K."/>
            <person name="Lindquist E."/>
            <person name="Lipzen A."/>
            <person name="Maire R."/>
            <person name="Meier B."/>
            <person name="Mihaltcheva S."/>
            <person name="Molinier V."/>
            <person name="Murat C."/>
            <person name="Poggeler S."/>
            <person name="Quandt C.A."/>
            <person name="Sperisen C."/>
            <person name="Tritt A."/>
            <person name="Tisserant E."/>
            <person name="Crous P.W."/>
            <person name="Henrissat B."/>
            <person name="Nehls U."/>
            <person name="Egli S."/>
            <person name="Spatafora J.W."/>
            <person name="Grigoriev I.V."/>
            <person name="Martin F.M."/>
        </authorList>
    </citation>
    <scope>NUCLEOTIDE SEQUENCE [LARGE SCALE GENOMIC DNA]</scope>
    <source>
        <strain evidence="8 9">CBS 207.34</strain>
    </source>
</reference>
<evidence type="ECO:0000256" key="5">
    <source>
        <dbReference type="ARBA" id="ARBA00023136"/>
    </source>
</evidence>
<protein>
    <submittedName>
        <fullName evidence="8">WSC-domain-containing protein</fullName>
    </submittedName>
</protein>
<evidence type="ECO:0000256" key="3">
    <source>
        <dbReference type="ARBA" id="ARBA00022729"/>
    </source>
</evidence>
<dbReference type="GO" id="GO:0005886">
    <property type="term" value="C:plasma membrane"/>
    <property type="evidence" value="ECO:0007669"/>
    <property type="project" value="TreeGrafter"/>
</dbReference>
<proteinExistence type="predicted"/>
<dbReference type="AlphaFoldDB" id="A0A8E2EN92"/>
<dbReference type="Proteomes" id="UP000250140">
    <property type="component" value="Unassembled WGS sequence"/>
</dbReference>
<keyword evidence="6" id="KW-0325">Glycoprotein</keyword>
<sequence length="514" mass="53055">MAHSGQHISDDNCQYQCTQLGYNYAGVEYSGQCYCDNHVNSIATQEADSDCNMPCTGVPSQPCGGPDRMNLFWNGQTAPPPPETFTNPGPDSWVSEGCYTDSVAARTLANQVATTGGGSLMTIQLCASACKAAGYLLAGAEYAGQCYCDNTFINGGPASDQTICSMKCSGNSSEYCGGAGAMNLYSFGGSMPVSATPVTSTPASSATLCGGSNRLNAYASGPGWVQLGCYTDQPYQRTLANNIQTGTLTVEICLADCQAAGYALAGVEYGQECHCGNSFDNGGGPAPDGSIGCSMACNGNATEICGGSQRLSMYGYVNANGTISTTVSASPNPTPTPTPTPTPADLPTGWSYSGCYVDNANGRILAIQQPDSNIVTIESCISTCSSLGYSIVGLEYSTQCFCGNEIIASGVVASADSQCAMQCSGNSAERCGGPDRMSIYTIGIIQVAPAPAVQTAGLPSTWTYQGCLSDDVGHRTFPDEMDFGQTNSAITCLNYCASQGYSIGGMEYGAQCCK</sequence>
<evidence type="ECO:0000256" key="6">
    <source>
        <dbReference type="ARBA" id="ARBA00023180"/>
    </source>
</evidence>
<dbReference type="OrthoDB" id="2019572at2759"/>
<organism evidence="8 9">
    <name type="scientific">Glonium stellatum</name>
    <dbReference type="NCBI Taxonomy" id="574774"/>
    <lineage>
        <taxon>Eukaryota</taxon>
        <taxon>Fungi</taxon>
        <taxon>Dikarya</taxon>
        <taxon>Ascomycota</taxon>
        <taxon>Pezizomycotina</taxon>
        <taxon>Dothideomycetes</taxon>
        <taxon>Pleosporomycetidae</taxon>
        <taxon>Gloniales</taxon>
        <taxon>Gloniaceae</taxon>
        <taxon>Glonium</taxon>
    </lineage>
</organism>
<keyword evidence="4" id="KW-1133">Transmembrane helix</keyword>
<accession>A0A8E2EN92</accession>
<evidence type="ECO:0000313" key="8">
    <source>
        <dbReference type="EMBL" id="OCL01795.1"/>
    </source>
</evidence>
<dbReference type="InterPro" id="IPR051836">
    <property type="entry name" value="Kremen_rcpt"/>
</dbReference>
<feature type="domain" description="WSC" evidence="7">
    <location>
        <begin position="223"/>
        <end position="317"/>
    </location>
</feature>
<dbReference type="InterPro" id="IPR002889">
    <property type="entry name" value="WSC_carb-bd"/>
</dbReference>
<name>A0A8E2EN92_9PEZI</name>
<comment type="subcellular location">
    <subcellularLocation>
        <location evidence="1">Membrane</location>
        <topology evidence="1">Single-pass membrane protein</topology>
    </subcellularLocation>
</comment>
<feature type="domain" description="WSC" evidence="7">
    <location>
        <begin position="92"/>
        <end position="188"/>
    </location>
</feature>
<dbReference type="PANTHER" id="PTHR24269">
    <property type="entry name" value="KREMEN PROTEIN"/>
    <property type="match status" value="1"/>
</dbReference>
<keyword evidence="5" id="KW-0472">Membrane</keyword>